<keyword evidence="3" id="KW-1185">Reference proteome</keyword>
<evidence type="ECO:0000256" key="1">
    <source>
        <dbReference type="SAM" id="MobiDB-lite"/>
    </source>
</evidence>
<accession>A0A7I8JQZ1</accession>
<dbReference type="Proteomes" id="UP001189122">
    <property type="component" value="Unassembled WGS sequence"/>
</dbReference>
<gene>
    <name evidence="2" type="ORF">SI7747_16019018</name>
</gene>
<dbReference type="EMBL" id="CACRZD030000016">
    <property type="protein sequence ID" value="CAA6672607.1"/>
    <property type="molecule type" value="Genomic_DNA"/>
</dbReference>
<organism evidence="2">
    <name type="scientific">Spirodela intermedia</name>
    <name type="common">Intermediate duckweed</name>
    <dbReference type="NCBI Taxonomy" id="51605"/>
    <lineage>
        <taxon>Eukaryota</taxon>
        <taxon>Viridiplantae</taxon>
        <taxon>Streptophyta</taxon>
        <taxon>Embryophyta</taxon>
        <taxon>Tracheophyta</taxon>
        <taxon>Spermatophyta</taxon>
        <taxon>Magnoliopsida</taxon>
        <taxon>Liliopsida</taxon>
        <taxon>Araceae</taxon>
        <taxon>Lemnoideae</taxon>
        <taxon>Spirodela</taxon>
    </lineage>
</organism>
<dbReference type="AlphaFoldDB" id="A0A7I8JQZ1"/>
<protein>
    <submittedName>
        <fullName evidence="2">Uncharacterized protein</fullName>
    </submittedName>
</protein>
<name>A0A7I8JQZ1_SPIIN</name>
<sequence length="37" mass="4338">MQSSSSSLPPPWRLERKGPSTRGGRRSRRARRSFRRP</sequence>
<feature type="compositionally biased region" description="Basic residues" evidence="1">
    <location>
        <begin position="23"/>
        <end position="37"/>
    </location>
</feature>
<dbReference type="EMBL" id="LR743603">
    <property type="protein sequence ID" value="CAA2633504.1"/>
    <property type="molecule type" value="Genomic_DNA"/>
</dbReference>
<evidence type="ECO:0000313" key="2">
    <source>
        <dbReference type="EMBL" id="CAA2633504.1"/>
    </source>
</evidence>
<proteinExistence type="predicted"/>
<evidence type="ECO:0000313" key="3">
    <source>
        <dbReference type="Proteomes" id="UP001189122"/>
    </source>
</evidence>
<reference evidence="2 3" key="1">
    <citation type="submission" date="2019-12" db="EMBL/GenBank/DDBJ databases">
        <authorList>
            <person name="Scholz U."/>
            <person name="Mascher M."/>
            <person name="Fiebig A."/>
        </authorList>
    </citation>
    <scope>NUCLEOTIDE SEQUENCE</scope>
</reference>
<feature type="region of interest" description="Disordered" evidence="1">
    <location>
        <begin position="1"/>
        <end position="37"/>
    </location>
</feature>